<evidence type="ECO:0000256" key="1">
    <source>
        <dbReference type="ARBA" id="ARBA00006987"/>
    </source>
</evidence>
<dbReference type="Pfam" id="PF03401">
    <property type="entry name" value="TctC"/>
    <property type="match status" value="1"/>
</dbReference>
<dbReference type="Gene3D" id="3.40.190.150">
    <property type="entry name" value="Bordetella uptake gene, domain 1"/>
    <property type="match status" value="1"/>
</dbReference>
<keyword evidence="4" id="KW-1185">Reference proteome</keyword>
<reference evidence="4" key="1">
    <citation type="submission" date="2018-05" db="EMBL/GenBank/DDBJ databases">
        <authorList>
            <person name="Du Z."/>
            <person name="Wang X."/>
        </authorList>
    </citation>
    <scope>NUCLEOTIDE SEQUENCE [LARGE SCALE GENOMIC DNA]</scope>
    <source>
        <strain evidence="4">CQN31</strain>
    </source>
</reference>
<accession>A0A317F9T7</accession>
<dbReference type="AlphaFoldDB" id="A0A317F9T7"/>
<dbReference type="PIRSF" id="PIRSF017082">
    <property type="entry name" value="YflP"/>
    <property type="match status" value="1"/>
</dbReference>
<protein>
    <submittedName>
        <fullName evidence="3">ABC transporter substrate-binding protein</fullName>
    </submittedName>
</protein>
<feature type="signal peptide" evidence="2">
    <location>
        <begin position="1"/>
        <end position="23"/>
    </location>
</feature>
<evidence type="ECO:0000313" key="4">
    <source>
        <dbReference type="Proteomes" id="UP000245765"/>
    </source>
</evidence>
<evidence type="ECO:0000313" key="3">
    <source>
        <dbReference type="EMBL" id="PWS35824.1"/>
    </source>
</evidence>
<evidence type="ECO:0000256" key="2">
    <source>
        <dbReference type="SAM" id="SignalP"/>
    </source>
</evidence>
<dbReference type="PANTHER" id="PTHR42928">
    <property type="entry name" value="TRICARBOXYLATE-BINDING PROTEIN"/>
    <property type="match status" value="1"/>
</dbReference>
<dbReference type="Proteomes" id="UP000245765">
    <property type="component" value="Unassembled WGS sequence"/>
</dbReference>
<comment type="caution">
    <text evidence="3">The sequence shown here is derived from an EMBL/GenBank/DDBJ whole genome shotgun (WGS) entry which is preliminary data.</text>
</comment>
<dbReference type="InterPro" id="IPR042100">
    <property type="entry name" value="Bug_dom1"/>
</dbReference>
<dbReference type="EMBL" id="QGNA01000004">
    <property type="protein sequence ID" value="PWS35824.1"/>
    <property type="molecule type" value="Genomic_DNA"/>
</dbReference>
<dbReference type="CDD" id="cd07012">
    <property type="entry name" value="PBP2_Bug_TTT"/>
    <property type="match status" value="1"/>
</dbReference>
<name>A0A317F9T7_9PROT</name>
<comment type="similarity">
    <text evidence="1">Belongs to the UPF0065 (bug) family.</text>
</comment>
<keyword evidence="2" id="KW-0732">Signal</keyword>
<gene>
    <name evidence="3" type="ORF">DFH01_19825</name>
</gene>
<proteinExistence type="inferred from homology"/>
<dbReference type="Gene3D" id="3.40.190.10">
    <property type="entry name" value="Periplasmic binding protein-like II"/>
    <property type="match status" value="1"/>
</dbReference>
<organism evidence="3 4">
    <name type="scientific">Falsiroseomonas bella</name>
    <dbReference type="NCBI Taxonomy" id="2184016"/>
    <lineage>
        <taxon>Bacteria</taxon>
        <taxon>Pseudomonadati</taxon>
        <taxon>Pseudomonadota</taxon>
        <taxon>Alphaproteobacteria</taxon>
        <taxon>Acetobacterales</taxon>
        <taxon>Roseomonadaceae</taxon>
        <taxon>Falsiroseomonas</taxon>
    </lineage>
</organism>
<sequence>MMRRRSLLLAAAGTAALPASLRAQPAWPTRPITMVAPLAAGSSVDIVARTVADGWSSRLGQPVVTENRPAANGTVALGQVARSAPDGYTVTITGQTSIAFNPVLYPQLPYDPLRDFQPITRIVAVSNALVVKRGSPFNSVADIVAAGKANPGKLTYSSGGVGTTHHVSSAMMAQMTGFEATHVPYRGAPQGILAAQTGEVDFAFFNISTLLGLIRSGELRALAVTSRERSPFLPEVPTMQEAGVAGYEMSTWIGVSTVARTPAPIVQRMYDVTKAMMAEDAVRKRLTEIGFDLIPQPTPEEMVAIHRAEFEKWGPILRAAGVKRD</sequence>
<dbReference type="PANTHER" id="PTHR42928:SF5">
    <property type="entry name" value="BLR1237 PROTEIN"/>
    <property type="match status" value="1"/>
</dbReference>
<feature type="chain" id="PRO_5016351278" evidence="2">
    <location>
        <begin position="24"/>
        <end position="325"/>
    </location>
</feature>
<dbReference type="SUPFAM" id="SSF53850">
    <property type="entry name" value="Periplasmic binding protein-like II"/>
    <property type="match status" value="1"/>
</dbReference>
<dbReference type="InterPro" id="IPR005064">
    <property type="entry name" value="BUG"/>
</dbReference>